<protein>
    <submittedName>
        <fullName evidence="1">DUF177 domain-containing protein</fullName>
    </submittedName>
</protein>
<sequence>MLYLQELVKQGQQSKTVTLTERVPHFIATPCELNVSYHVETREDFYLINLVVRGELTLLCQRCLDEFNYSYDNNTLIAVCRDDVRAEQLLERYECIVASNLQVSLEDMIIDELHLYAPQFHPEIEDCRNEINQFLT</sequence>
<dbReference type="RefSeq" id="WP_400186612.1">
    <property type="nucleotide sequence ID" value="NZ_JBGORX010000001.1"/>
</dbReference>
<proteinExistence type="predicted"/>
<dbReference type="Proteomes" id="UP001615550">
    <property type="component" value="Unassembled WGS sequence"/>
</dbReference>
<dbReference type="InterPro" id="IPR003772">
    <property type="entry name" value="YceD"/>
</dbReference>
<evidence type="ECO:0000313" key="2">
    <source>
        <dbReference type="Proteomes" id="UP001615550"/>
    </source>
</evidence>
<name>A0ABW8D512_9GAMM</name>
<dbReference type="Pfam" id="PF02620">
    <property type="entry name" value="YceD"/>
    <property type="match status" value="1"/>
</dbReference>
<reference evidence="1 2" key="1">
    <citation type="submission" date="2024-08" db="EMBL/GenBank/DDBJ databases">
        <title>Draft Genome Sequence of Legionella lytica strain DSB2004, Isolated From a Fire Sprinkler System.</title>
        <authorList>
            <person name="Everhart A.D."/>
            <person name="Kidane D.T."/>
            <person name="Farone A.L."/>
            <person name="Farone M.B."/>
        </authorList>
    </citation>
    <scope>NUCLEOTIDE SEQUENCE [LARGE SCALE GENOMIC DNA]</scope>
    <source>
        <strain evidence="1 2">DSB2004</strain>
    </source>
</reference>
<organism evidence="1 2">
    <name type="scientific">Legionella lytica</name>
    <dbReference type="NCBI Taxonomy" id="96232"/>
    <lineage>
        <taxon>Bacteria</taxon>
        <taxon>Pseudomonadati</taxon>
        <taxon>Pseudomonadota</taxon>
        <taxon>Gammaproteobacteria</taxon>
        <taxon>Legionellales</taxon>
        <taxon>Legionellaceae</taxon>
        <taxon>Legionella</taxon>
    </lineage>
</organism>
<gene>
    <name evidence="1" type="ORF">ACD661_04405</name>
</gene>
<keyword evidence="2" id="KW-1185">Reference proteome</keyword>
<accession>A0ABW8D512</accession>
<comment type="caution">
    <text evidence="1">The sequence shown here is derived from an EMBL/GenBank/DDBJ whole genome shotgun (WGS) entry which is preliminary data.</text>
</comment>
<evidence type="ECO:0000313" key="1">
    <source>
        <dbReference type="EMBL" id="MFJ1267802.1"/>
    </source>
</evidence>
<dbReference type="EMBL" id="JBGORX010000001">
    <property type="protein sequence ID" value="MFJ1267802.1"/>
    <property type="molecule type" value="Genomic_DNA"/>
</dbReference>